<accession>A0A8T0JB07</accession>
<feature type="region of interest" description="Disordered" evidence="1">
    <location>
        <begin position="1"/>
        <end position="29"/>
    </location>
</feature>
<feature type="compositionally biased region" description="Basic and acidic residues" evidence="1">
    <location>
        <begin position="190"/>
        <end position="202"/>
    </location>
</feature>
<dbReference type="OrthoDB" id="10339684at2759"/>
<gene>
    <name evidence="2" type="ORF">KC19_1G271900</name>
</gene>
<name>A0A8T0JB07_CERPU</name>
<evidence type="ECO:0000313" key="3">
    <source>
        <dbReference type="Proteomes" id="UP000822688"/>
    </source>
</evidence>
<proteinExistence type="predicted"/>
<feature type="compositionally biased region" description="Polar residues" evidence="1">
    <location>
        <begin position="203"/>
        <end position="220"/>
    </location>
</feature>
<dbReference type="Proteomes" id="UP000822688">
    <property type="component" value="Chromosome 1"/>
</dbReference>
<feature type="region of interest" description="Disordered" evidence="1">
    <location>
        <begin position="179"/>
        <end position="225"/>
    </location>
</feature>
<organism evidence="2 3">
    <name type="scientific">Ceratodon purpureus</name>
    <name type="common">Fire moss</name>
    <name type="synonym">Dicranum purpureum</name>
    <dbReference type="NCBI Taxonomy" id="3225"/>
    <lineage>
        <taxon>Eukaryota</taxon>
        <taxon>Viridiplantae</taxon>
        <taxon>Streptophyta</taxon>
        <taxon>Embryophyta</taxon>
        <taxon>Bryophyta</taxon>
        <taxon>Bryophytina</taxon>
        <taxon>Bryopsida</taxon>
        <taxon>Dicranidae</taxon>
        <taxon>Pseudoditrichales</taxon>
        <taxon>Ditrichaceae</taxon>
        <taxon>Ceratodon</taxon>
    </lineage>
</organism>
<feature type="region of interest" description="Disordered" evidence="1">
    <location>
        <begin position="134"/>
        <end position="158"/>
    </location>
</feature>
<feature type="region of interest" description="Disordered" evidence="1">
    <location>
        <begin position="58"/>
        <end position="79"/>
    </location>
</feature>
<reference evidence="2" key="1">
    <citation type="submission" date="2020-06" db="EMBL/GenBank/DDBJ databases">
        <title>WGS assembly of Ceratodon purpureus strain R40.</title>
        <authorList>
            <person name="Carey S.B."/>
            <person name="Jenkins J."/>
            <person name="Shu S."/>
            <person name="Lovell J.T."/>
            <person name="Sreedasyam A."/>
            <person name="Maumus F."/>
            <person name="Tiley G.P."/>
            <person name="Fernandez-Pozo N."/>
            <person name="Barry K."/>
            <person name="Chen C."/>
            <person name="Wang M."/>
            <person name="Lipzen A."/>
            <person name="Daum C."/>
            <person name="Saski C.A."/>
            <person name="Payton A.C."/>
            <person name="Mcbreen J.C."/>
            <person name="Conrad R.E."/>
            <person name="Kollar L.M."/>
            <person name="Olsson S."/>
            <person name="Huttunen S."/>
            <person name="Landis J.B."/>
            <person name="Wickett N.J."/>
            <person name="Johnson M.G."/>
            <person name="Rensing S.A."/>
            <person name="Grimwood J."/>
            <person name="Schmutz J."/>
            <person name="Mcdaniel S.F."/>
        </authorList>
    </citation>
    <scope>NUCLEOTIDE SEQUENCE</scope>
    <source>
        <strain evidence="2">R40</strain>
    </source>
</reference>
<protein>
    <submittedName>
        <fullName evidence="2">Uncharacterized protein</fullName>
    </submittedName>
</protein>
<sequence length="265" mass="29810">MRRPSTPNPGYSGRRSSHGYAGPPESKGEMGNIWELVSALANTLQDARNQLMNLMNTSNSNPMYTSPKRGPPMRLSGGRRESYECCYSRSGTPGRTDSPYPGVRNVHRAHAQGHVAFGTSSEYPLHATPKRVRPRETYGQMSAQQTSAPAPPRRRCTHPLHGIGAEARNLRRAQPISQWPSGQVKGCTKSHNDELGQRERRTVNCTSDKNQEGSNGSRNASPDRRRHHCMAEKFASLLAHETHQQQERRIAEEYLRDKRPAWCRF</sequence>
<comment type="caution">
    <text evidence="2">The sequence shown here is derived from an EMBL/GenBank/DDBJ whole genome shotgun (WGS) entry which is preliminary data.</text>
</comment>
<evidence type="ECO:0000256" key="1">
    <source>
        <dbReference type="SAM" id="MobiDB-lite"/>
    </source>
</evidence>
<feature type="compositionally biased region" description="Polar residues" evidence="1">
    <location>
        <begin position="139"/>
        <end position="148"/>
    </location>
</feature>
<dbReference type="EMBL" id="CM026421">
    <property type="protein sequence ID" value="KAG0592675.1"/>
    <property type="molecule type" value="Genomic_DNA"/>
</dbReference>
<dbReference type="AlphaFoldDB" id="A0A8T0JB07"/>
<evidence type="ECO:0000313" key="2">
    <source>
        <dbReference type="EMBL" id="KAG0592675.1"/>
    </source>
</evidence>
<keyword evidence="3" id="KW-1185">Reference proteome</keyword>